<dbReference type="AlphaFoldDB" id="A0A179DD12"/>
<dbReference type="SUPFAM" id="SSF53756">
    <property type="entry name" value="UDP-Glycosyltransferase/glycogen phosphorylase"/>
    <property type="match status" value="1"/>
</dbReference>
<name>A0A179DD12_9SPHI</name>
<accession>A0A179DD12</accession>
<dbReference type="GO" id="GO:0016757">
    <property type="term" value="F:glycosyltransferase activity"/>
    <property type="evidence" value="ECO:0007669"/>
    <property type="project" value="InterPro"/>
</dbReference>
<reference evidence="2 3" key="2">
    <citation type="submission" date="2016-06" db="EMBL/GenBank/DDBJ databases">
        <title>Pedobacter psychrophilus sp. nov., isolated from Antarctic fragmentary rock.</title>
        <authorList>
            <person name="Svec P."/>
        </authorList>
    </citation>
    <scope>NUCLEOTIDE SEQUENCE [LARGE SCALE GENOMIC DNA]</scope>
    <source>
        <strain evidence="2 3">CCM 8644</strain>
    </source>
</reference>
<protein>
    <recommendedName>
        <fullName evidence="1">Glycosyl transferase family 1 domain-containing protein</fullName>
    </recommendedName>
</protein>
<dbReference type="CDD" id="cd03801">
    <property type="entry name" value="GT4_PimA-like"/>
    <property type="match status" value="1"/>
</dbReference>
<evidence type="ECO:0000313" key="3">
    <source>
        <dbReference type="Proteomes" id="UP000078459"/>
    </source>
</evidence>
<dbReference type="OrthoDB" id="596635at2"/>
<dbReference type="InterPro" id="IPR001296">
    <property type="entry name" value="Glyco_trans_1"/>
</dbReference>
<feature type="domain" description="Glycosyl transferase family 1" evidence="1">
    <location>
        <begin position="221"/>
        <end position="379"/>
    </location>
</feature>
<sequence length="404" mass="46450">MKKIQPKIILIHPGIQYTYRMSSALAKINLISSVSLYTWFTLSYDSFLSKFDVFKKRVKEVDKKVTIHNFLIFELFLTVYLKTLSVLNIDKGNTPRYKMQVLFGWFLLPMVYFKRRNSILVLSETAGWPIAYYAKKWNIPVVMDFPSISHEAALKGEIKETSFGIKIKSKERQYIDFGTNCSRFAAETYKGLTSAKKHFPIWLAADKKILKEIKVIDLVEELNICCLANTEKRKGIDILLTAFQQIDFPKKKLFLIGKIDKNWVQDFCDKNDINNSNIILTGPLAQQDLSGYLLKNNINLHILPSRFDSFGMVVPETMMLGIPNILSPKVGAGEMLKNGKNGYIMKNLDSLSLVNAIENYLGLSYAEKNILRENVIQQASEMTWENYDKRIAITFDEILMDINL</sequence>
<dbReference type="RefSeq" id="WP_068823362.1">
    <property type="nucleotide sequence ID" value="NZ_LWHJ01000030.1"/>
</dbReference>
<dbReference type="Gene3D" id="3.40.50.2000">
    <property type="entry name" value="Glycogen Phosphorylase B"/>
    <property type="match status" value="1"/>
</dbReference>
<evidence type="ECO:0000259" key="1">
    <source>
        <dbReference type="Pfam" id="PF00534"/>
    </source>
</evidence>
<dbReference type="Proteomes" id="UP000078459">
    <property type="component" value="Unassembled WGS sequence"/>
</dbReference>
<dbReference type="Pfam" id="PF00534">
    <property type="entry name" value="Glycos_transf_1"/>
    <property type="match status" value="1"/>
</dbReference>
<proteinExistence type="predicted"/>
<dbReference type="EMBL" id="LWHJ01000030">
    <property type="protein sequence ID" value="OAQ38590.1"/>
    <property type="molecule type" value="Genomic_DNA"/>
</dbReference>
<reference evidence="2 3" key="1">
    <citation type="submission" date="2016-04" db="EMBL/GenBank/DDBJ databases">
        <authorList>
            <person name="Evans L.H."/>
            <person name="Alamgir A."/>
            <person name="Owens N."/>
            <person name="Weber N.D."/>
            <person name="Virtaneva K."/>
            <person name="Barbian K."/>
            <person name="Babar A."/>
            <person name="Rosenke K."/>
        </authorList>
    </citation>
    <scope>NUCLEOTIDE SEQUENCE [LARGE SCALE GENOMIC DNA]</scope>
    <source>
        <strain evidence="2 3">CCM 8644</strain>
    </source>
</reference>
<organism evidence="2 3">
    <name type="scientific">Pedobacter psychrophilus</name>
    <dbReference type="NCBI Taxonomy" id="1826909"/>
    <lineage>
        <taxon>Bacteria</taxon>
        <taxon>Pseudomonadati</taxon>
        <taxon>Bacteroidota</taxon>
        <taxon>Sphingobacteriia</taxon>
        <taxon>Sphingobacteriales</taxon>
        <taxon>Sphingobacteriaceae</taxon>
        <taxon>Pedobacter</taxon>
    </lineage>
</organism>
<evidence type="ECO:0000313" key="2">
    <source>
        <dbReference type="EMBL" id="OAQ38590.1"/>
    </source>
</evidence>
<dbReference type="STRING" id="1826909.A5893_14345"/>
<dbReference type="PANTHER" id="PTHR12526:SF630">
    <property type="entry name" value="GLYCOSYLTRANSFERASE"/>
    <property type="match status" value="1"/>
</dbReference>
<keyword evidence="3" id="KW-1185">Reference proteome</keyword>
<gene>
    <name evidence="2" type="ORF">A5893_14345</name>
</gene>
<dbReference type="PANTHER" id="PTHR12526">
    <property type="entry name" value="GLYCOSYLTRANSFERASE"/>
    <property type="match status" value="1"/>
</dbReference>
<comment type="caution">
    <text evidence="2">The sequence shown here is derived from an EMBL/GenBank/DDBJ whole genome shotgun (WGS) entry which is preliminary data.</text>
</comment>